<protein>
    <submittedName>
        <fullName evidence="2">Uncharacterized protein</fullName>
    </submittedName>
</protein>
<comment type="caution">
    <text evidence="2">The sequence shown here is derived from an EMBL/GenBank/DDBJ whole genome shotgun (WGS) entry which is preliminary data.</text>
</comment>
<accession>A0A4Y2IJU2</accession>
<feature type="region of interest" description="Disordered" evidence="1">
    <location>
        <begin position="45"/>
        <end position="64"/>
    </location>
</feature>
<name>A0A4Y2IJU2_ARAVE</name>
<dbReference type="Proteomes" id="UP000499080">
    <property type="component" value="Unassembled WGS sequence"/>
</dbReference>
<gene>
    <name evidence="2" type="ORF">AVEN_511_1</name>
</gene>
<reference evidence="2 3" key="1">
    <citation type="journal article" date="2019" name="Sci. Rep.">
        <title>Orb-weaving spider Araneus ventricosus genome elucidates the spidroin gene catalogue.</title>
        <authorList>
            <person name="Kono N."/>
            <person name="Nakamura H."/>
            <person name="Ohtoshi R."/>
            <person name="Moran D.A.P."/>
            <person name="Shinohara A."/>
            <person name="Yoshida Y."/>
            <person name="Fujiwara M."/>
            <person name="Mori M."/>
            <person name="Tomita M."/>
            <person name="Arakawa K."/>
        </authorList>
    </citation>
    <scope>NUCLEOTIDE SEQUENCE [LARGE SCALE GENOMIC DNA]</scope>
</reference>
<feature type="non-terminal residue" evidence="2">
    <location>
        <position position="1"/>
    </location>
</feature>
<sequence>HGDSARLAIAPDGIELTGTLFTSRAPARNQMKIRRFLVDDQALRNNGSASPCGTVPCRRPGTQE</sequence>
<evidence type="ECO:0000313" key="3">
    <source>
        <dbReference type="Proteomes" id="UP000499080"/>
    </source>
</evidence>
<proteinExistence type="predicted"/>
<evidence type="ECO:0000256" key="1">
    <source>
        <dbReference type="SAM" id="MobiDB-lite"/>
    </source>
</evidence>
<evidence type="ECO:0000313" key="2">
    <source>
        <dbReference type="EMBL" id="GBM77914.1"/>
    </source>
</evidence>
<organism evidence="2 3">
    <name type="scientific">Araneus ventricosus</name>
    <name type="common">Orbweaver spider</name>
    <name type="synonym">Epeira ventricosa</name>
    <dbReference type="NCBI Taxonomy" id="182803"/>
    <lineage>
        <taxon>Eukaryota</taxon>
        <taxon>Metazoa</taxon>
        <taxon>Ecdysozoa</taxon>
        <taxon>Arthropoda</taxon>
        <taxon>Chelicerata</taxon>
        <taxon>Arachnida</taxon>
        <taxon>Araneae</taxon>
        <taxon>Araneomorphae</taxon>
        <taxon>Entelegynae</taxon>
        <taxon>Araneoidea</taxon>
        <taxon>Araneidae</taxon>
        <taxon>Araneus</taxon>
    </lineage>
</organism>
<keyword evidence="3" id="KW-1185">Reference proteome</keyword>
<dbReference type="EMBL" id="BGPR01263341">
    <property type="protein sequence ID" value="GBM77914.1"/>
    <property type="molecule type" value="Genomic_DNA"/>
</dbReference>
<dbReference type="AlphaFoldDB" id="A0A4Y2IJU2"/>